<feature type="compositionally biased region" description="Polar residues" evidence="1">
    <location>
        <begin position="24"/>
        <end position="36"/>
    </location>
</feature>
<feature type="region of interest" description="Disordered" evidence="1">
    <location>
        <begin position="14"/>
        <end position="94"/>
    </location>
</feature>
<protein>
    <submittedName>
        <fullName evidence="2">Uncharacterized protein</fullName>
    </submittedName>
</protein>
<organism evidence="2 3">
    <name type="scientific">Eimeria praecox</name>
    <dbReference type="NCBI Taxonomy" id="51316"/>
    <lineage>
        <taxon>Eukaryota</taxon>
        <taxon>Sar</taxon>
        <taxon>Alveolata</taxon>
        <taxon>Apicomplexa</taxon>
        <taxon>Conoidasida</taxon>
        <taxon>Coccidia</taxon>
        <taxon>Eucoccidiorida</taxon>
        <taxon>Eimeriorina</taxon>
        <taxon>Eimeriidae</taxon>
        <taxon>Eimeria</taxon>
    </lineage>
</organism>
<keyword evidence="3" id="KW-1185">Reference proteome</keyword>
<accession>U6G313</accession>
<reference evidence="2" key="2">
    <citation type="submission" date="2013-10" db="EMBL/GenBank/DDBJ databases">
        <authorList>
            <person name="Aslett M."/>
        </authorList>
    </citation>
    <scope>NUCLEOTIDE SEQUENCE [LARGE SCALE GENOMIC DNA]</scope>
    <source>
        <strain evidence="2">Houghton</strain>
    </source>
</reference>
<evidence type="ECO:0000313" key="2">
    <source>
        <dbReference type="EMBL" id="CDI73693.1"/>
    </source>
</evidence>
<dbReference type="Proteomes" id="UP000018201">
    <property type="component" value="Unassembled WGS sequence"/>
</dbReference>
<dbReference type="EMBL" id="HG688747">
    <property type="protein sequence ID" value="CDI73693.1"/>
    <property type="molecule type" value="Genomic_DNA"/>
</dbReference>
<dbReference type="AlphaFoldDB" id="U6G313"/>
<sequence>MRAFSSGWAADNSIKAKGCPAASPTESKPGLSSASRTECFEQFAAAKTDEASNNSNISGQPMTANSQEQQTTLAAAAGDRSSNSRQQQQQTTAAVKHLHKTSSFIPYPSCTTVDRFKTQAVVQMESGKASTDPVNCPETQTGNARRRFGLFRGWF</sequence>
<reference evidence="2" key="1">
    <citation type="submission" date="2013-10" db="EMBL/GenBank/DDBJ databases">
        <title>Genomic analysis of the causative agents of coccidiosis in chickens.</title>
        <authorList>
            <person name="Reid A.J."/>
            <person name="Blake D."/>
            <person name="Billington K."/>
            <person name="Browne H."/>
            <person name="Dunn M."/>
            <person name="Hung S."/>
            <person name="Kawahara F."/>
            <person name="Miranda-Saavedra D."/>
            <person name="Mourier T."/>
            <person name="Nagra H."/>
            <person name="Otto T.D."/>
            <person name="Rawlings N."/>
            <person name="Sanchez A."/>
            <person name="Sanders M."/>
            <person name="Subramaniam C."/>
            <person name="Tay Y."/>
            <person name="Dear P."/>
            <person name="Doerig C."/>
            <person name="Gruber A."/>
            <person name="Parkinson J."/>
            <person name="Shirley M."/>
            <person name="Wan K.L."/>
            <person name="Berriman M."/>
            <person name="Tomley F."/>
            <person name="Pain A."/>
        </authorList>
    </citation>
    <scope>NUCLEOTIDE SEQUENCE [LARGE SCALE GENOMIC DNA]</scope>
    <source>
        <strain evidence="2">Houghton</strain>
    </source>
</reference>
<feature type="compositionally biased region" description="Polar residues" evidence="1">
    <location>
        <begin position="51"/>
        <end position="73"/>
    </location>
</feature>
<proteinExistence type="predicted"/>
<evidence type="ECO:0000256" key="1">
    <source>
        <dbReference type="SAM" id="MobiDB-lite"/>
    </source>
</evidence>
<name>U6G313_9EIME</name>
<gene>
    <name evidence="2" type="ORF">EPH_0009020</name>
</gene>
<dbReference type="VEuPathDB" id="ToxoDB:EPH_0009020"/>
<evidence type="ECO:0000313" key="3">
    <source>
        <dbReference type="Proteomes" id="UP000018201"/>
    </source>
</evidence>